<reference evidence="1 2" key="1">
    <citation type="submission" date="2014-03" db="EMBL/GenBank/DDBJ databases">
        <title>Draft genome sequence of Deinococcus phoenicis 1P10ME.</title>
        <authorList>
            <person name="Stepanov V.G."/>
            <person name="Vaishampayan P."/>
            <person name="Venkateswaran K."/>
            <person name="Fox G.E."/>
        </authorList>
    </citation>
    <scope>NUCLEOTIDE SEQUENCE [LARGE SCALE GENOMIC DNA]</scope>
    <source>
        <strain evidence="1 2">1P10ME</strain>
    </source>
</reference>
<sequence>MDYEMGESQLRMFGTRLGLRGYIRAMHDIPLSDLKAIILQAVADECGLVIIDSYASLANQTGSENAVNSNGVAEAVLKPLADLAHQTGVTIVVLHHTNKTNMQYDGSQRIKGLSDFMLRLHLDRRHEQLRLTADKTRFDFEPLAWDAAGHPNLKGRTEASEDGEEPGDKQLDWLLERLSAGPLFSEDFRADFTAEFGVHEKTLERTLSRGIDAALIHKEKQGRKSRFSLAADPQPPAVE</sequence>
<dbReference type="SUPFAM" id="SSF52540">
    <property type="entry name" value="P-loop containing nucleoside triphosphate hydrolases"/>
    <property type="match status" value="1"/>
</dbReference>
<comment type="caution">
    <text evidence="1">The sequence shown here is derived from an EMBL/GenBank/DDBJ whole genome shotgun (WGS) entry which is preliminary data.</text>
</comment>
<gene>
    <name evidence="1" type="ORF">DEIPH_ctg032orf0127</name>
</gene>
<dbReference type="EMBL" id="JHAC01000032">
    <property type="protein sequence ID" value="EYB67867.1"/>
    <property type="molecule type" value="Genomic_DNA"/>
</dbReference>
<dbReference type="Gene3D" id="3.40.50.300">
    <property type="entry name" value="P-loop containing nucleotide triphosphate hydrolases"/>
    <property type="match status" value="1"/>
</dbReference>
<evidence type="ECO:0000313" key="2">
    <source>
        <dbReference type="Proteomes" id="UP000020492"/>
    </source>
</evidence>
<keyword evidence="2" id="KW-1185">Reference proteome</keyword>
<name>A0A016QPP2_9DEIO</name>
<evidence type="ECO:0000313" key="1">
    <source>
        <dbReference type="EMBL" id="EYB67867.1"/>
    </source>
</evidence>
<dbReference type="AlphaFoldDB" id="A0A016QPP2"/>
<dbReference type="InterPro" id="IPR027417">
    <property type="entry name" value="P-loop_NTPase"/>
</dbReference>
<proteinExistence type="predicted"/>
<dbReference type="Pfam" id="PF13481">
    <property type="entry name" value="AAA_25"/>
    <property type="match status" value="1"/>
</dbReference>
<protein>
    <submittedName>
        <fullName evidence="1">Uncharacterized protein</fullName>
    </submittedName>
</protein>
<dbReference type="PATRIC" id="fig|1476583.3.peg.2171"/>
<organism evidence="1 2">
    <name type="scientific">Deinococcus phoenicis</name>
    <dbReference type="NCBI Taxonomy" id="1476583"/>
    <lineage>
        <taxon>Bacteria</taxon>
        <taxon>Thermotogati</taxon>
        <taxon>Deinococcota</taxon>
        <taxon>Deinococci</taxon>
        <taxon>Deinococcales</taxon>
        <taxon>Deinococcaceae</taxon>
        <taxon>Deinococcus</taxon>
    </lineage>
</organism>
<accession>A0A016QPP2</accession>
<dbReference type="Proteomes" id="UP000020492">
    <property type="component" value="Unassembled WGS sequence"/>
</dbReference>